<feature type="domain" description="3-keto-alpha-glucoside-1,2-lyase/3-keto-2-hydroxy-glucal hydratase" evidence="2">
    <location>
        <begin position="43"/>
        <end position="241"/>
    </location>
</feature>
<evidence type="ECO:0000313" key="4">
    <source>
        <dbReference type="EMBL" id="QDV26300.1"/>
    </source>
</evidence>
<dbReference type="AlphaFoldDB" id="A0A518GCL6"/>
<name>A0A518GCL6_9BACT</name>
<keyword evidence="1" id="KW-0732">Signal</keyword>
<dbReference type="Gene3D" id="2.120.10.30">
    <property type="entry name" value="TolB, C-terminal domain"/>
    <property type="match status" value="1"/>
</dbReference>
<organism evidence="4 5">
    <name type="scientific">Aureliella helgolandensis</name>
    <dbReference type="NCBI Taxonomy" id="2527968"/>
    <lineage>
        <taxon>Bacteria</taxon>
        <taxon>Pseudomonadati</taxon>
        <taxon>Planctomycetota</taxon>
        <taxon>Planctomycetia</taxon>
        <taxon>Pirellulales</taxon>
        <taxon>Pirellulaceae</taxon>
        <taxon>Aureliella</taxon>
    </lineage>
</organism>
<dbReference type="Pfam" id="PF06439">
    <property type="entry name" value="3keto-disac_hyd"/>
    <property type="match status" value="1"/>
</dbReference>
<dbReference type="RefSeq" id="WP_145082343.1">
    <property type="nucleotide sequence ID" value="NZ_CP036298.1"/>
</dbReference>
<dbReference type="Proteomes" id="UP000318017">
    <property type="component" value="Chromosome"/>
</dbReference>
<protein>
    <submittedName>
        <fullName evidence="4">Soluble aldose sugar dehydrogenase YliI</fullName>
        <ecNumber evidence="4">1.1.5.-</ecNumber>
    </submittedName>
</protein>
<keyword evidence="4" id="KW-0560">Oxidoreductase</keyword>
<dbReference type="EC" id="1.1.5.-" evidence="4"/>
<dbReference type="PANTHER" id="PTHR19328">
    <property type="entry name" value="HEDGEHOG-INTERACTING PROTEIN"/>
    <property type="match status" value="1"/>
</dbReference>
<evidence type="ECO:0000259" key="3">
    <source>
        <dbReference type="Pfam" id="PF07995"/>
    </source>
</evidence>
<evidence type="ECO:0000259" key="2">
    <source>
        <dbReference type="Pfam" id="PF06439"/>
    </source>
</evidence>
<feature type="signal peptide" evidence="1">
    <location>
        <begin position="1"/>
        <end position="28"/>
    </location>
</feature>
<dbReference type="GO" id="GO:0016491">
    <property type="term" value="F:oxidoreductase activity"/>
    <property type="evidence" value="ECO:0007669"/>
    <property type="project" value="UniProtKB-KW"/>
</dbReference>
<proteinExistence type="predicted"/>
<keyword evidence="5" id="KW-1185">Reference proteome</keyword>
<sequence length="639" mass="70529" precursor="true">MLRKKPRLLFSLLGLLGAFSLAGSTVQAESPANALTRPESLSGWTLLFDGKTTDGWRNYKQDKVSDGWKVVDGALVREGKGAGDIITDKEFKYFELSLEYKISEGGNSGLMFHVTEENDTPWQSGPEIQVQDNVAGHDPQKAGWLYQMYKPGAASRGGEPLDATRPAGEWNQLYLRIAANQCEVDMNGTRYFTFNLGDDKWKELVAKSKFAAYPGFGAAGKGHLCLQDHGNLVSYRSIKIRELPDDGKVQQPIDGTLKLKGELAFPKLKWEGVESIDDGGNVRKLRIMELTFAKGDSKRLFAVAQRGTIYTFENNRDTEQASLFLDLQDKVSQWNGPGANEQGLLGLALHPQFVDNGQFFVCYTAQDDDRSVISRFRVSKDNPNQADPASEEVLLEVPQPFKNHNGGSMEFGHDGFLYVAFGDGGLRNDPNANGQDRSTLLGSVIRIDVDTKSGDLAYGIPRDNPLVNVAGTRPEIYAYGLRNPWRISFDSKTGRLWCGDVGQELWEEVNVLEKGGNYGWSNREGTHPFGNRPEVDGVSQPIEPVWEYDHSVGKSITGGRVYNAARLPDLQGKYIYADYVSGGVWALTYDAKTGTASRNEQVIAGGIPVLAFGEDPSGEVYYFIDSARGECIYRFAAAE</sequence>
<dbReference type="InterPro" id="IPR011042">
    <property type="entry name" value="6-blade_b-propeller_TolB-like"/>
</dbReference>
<dbReference type="SUPFAM" id="SSF50952">
    <property type="entry name" value="Soluble quinoprotein glucose dehydrogenase"/>
    <property type="match status" value="1"/>
</dbReference>
<reference evidence="4 5" key="1">
    <citation type="submission" date="2019-02" db="EMBL/GenBank/DDBJ databases">
        <title>Deep-cultivation of Planctomycetes and their phenomic and genomic characterization uncovers novel biology.</title>
        <authorList>
            <person name="Wiegand S."/>
            <person name="Jogler M."/>
            <person name="Boedeker C."/>
            <person name="Pinto D."/>
            <person name="Vollmers J."/>
            <person name="Rivas-Marin E."/>
            <person name="Kohn T."/>
            <person name="Peeters S.H."/>
            <person name="Heuer A."/>
            <person name="Rast P."/>
            <person name="Oberbeckmann S."/>
            <person name="Bunk B."/>
            <person name="Jeske O."/>
            <person name="Meyerdierks A."/>
            <person name="Storesund J.E."/>
            <person name="Kallscheuer N."/>
            <person name="Luecker S."/>
            <person name="Lage O.M."/>
            <person name="Pohl T."/>
            <person name="Merkel B.J."/>
            <person name="Hornburger P."/>
            <person name="Mueller R.-W."/>
            <person name="Bruemmer F."/>
            <person name="Labrenz M."/>
            <person name="Spormann A.M."/>
            <person name="Op den Camp H."/>
            <person name="Overmann J."/>
            <person name="Amann R."/>
            <person name="Jetten M.S.M."/>
            <person name="Mascher T."/>
            <person name="Medema M.H."/>
            <person name="Devos D.P."/>
            <person name="Kaster A.-K."/>
            <person name="Ovreas L."/>
            <person name="Rohde M."/>
            <person name="Galperin M.Y."/>
            <person name="Jogler C."/>
        </authorList>
    </citation>
    <scope>NUCLEOTIDE SEQUENCE [LARGE SCALE GENOMIC DNA]</scope>
    <source>
        <strain evidence="4 5">Q31a</strain>
    </source>
</reference>
<dbReference type="GO" id="GO:0016787">
    <property type="term" value="F:hydrolase activity"/>
    <property type="evidence" value="ECO:0007669"/>
    <property type="project" value="InterPro"/>
</dbReference>
<dbReference type="Pfam" id="PF07995">
    <property type="entry name" value="GSDH"/>
    <property type="match status" value="1"/>
</dbReference>
<gene>
    <name evidence="4" type="primary">yliI_3</name>
    <name evidence="4" type="ORF">Q31a_46720</name>
</gene>
<feature type="domain" description="Glucose/Sorbosone dehydrogenase" evidence="3">
    <location>
        <begin position="298"/>
        <end position="630"/>
    </location>
</feature>
<dbReference type="InterPro" id="IPR011041">
    <property type="entry name" value="Quinoprot_gluc/sorb_DH_b-prop"/>
</dbReference>
<dbReference type="KEGG" id="ahel:Q31a_46720"/>
<evidence type="ECO:0000313" key="5">
    <source>
        <dbReference type="Proteomes" id="UP000318017"/>
    </source>
</evidence>
<dbReference type="InterPro" id="IPR010496">
    <property type="entry name" value="AL/BT2_dom"/>
</dbReference>
<accession>A0A518GCL6</accession>
<dbReference type="OrthoDB" id="9770043at2"/>
<dbReference type="EMBL" id="CP036298">
    <property type="protein sequence ID" value="QDV26300.1"/>
    <property type="molecule type" value="Genomic_DNA"/>
</dbReference>
<dbReference type="Gene3D" id="2.60.120.560">
    <property type="entry name" value="Exo-inulinase, domain 1"/>
    <property type="match status" value="1"/>
</dbReference>
<feature type="chain" id="PRO_5021770439" evidence="1">
    <location>
        <begin position="29"/>
        <end position="639"/>
    </location>
</feature>
<dbReference type="InterPro" id="IPR012938">
    <property type="entry name" value="Glc/Sorbosone_DH"/>
</dbReference>
<evidence type="ECO:0000256" key="1">
    <source>
        <dbReference type="SAM" id="SignalP"/>
    </source>
</evidence>
<dbReference type="PANTHER" id="PTHR19328:SF75">
    <property type="entry name" value="ALDOSE SUGAR DEHYDROGENASE YLII"/>
    <property type="match status" value="1"/>
</dbReference>